<organism evidence="1">
    <name type="scientific">Microviridae sp. ctiu24</name>
    <dbReference type="NCBI Taxonomy" id="2826742"/>
    <lineage>
        <taxon>Viruses</taxon>
        <taxon>Monodnaviria</taxon>
        <taxon>Sangervirae</taxon>
        <taxon>Phixviricota</taxon>
        <taxon>Malgrandaviricetes</taxon>
        <taxon>Petitvirales</taxon>
        <taxon>Microviridae</taxon>
    </lineage>
</organism>
<proteinExistence type="predicted"/>
<protein>
    <submittedName>
        <fullName evidence="1">Uncharacterized protein</fullName>
    </submittedName>
</protein>
<evidence type="ECO:0000313" key="1">
    <source>
        <dbReference type="EMBL" id="DAD75063.1"/>
    </source>
</evidence>
<reference evidence="1" key="1">
    <citation type="journal article" date="2021" name="Proc. Natl. Acad. Sci. U.S.A.">
        <title>A Catalog of Tens of Thousands of Viruses from Human Metagenomes Reveals Hidden Associations with Chronic Diseases.</title>
        <authorList>
            <person name="Tisza M.J."/>
            <person name="Buck C.B."/>
        </authorList>
    </citation>
    <scope>NUCLEOTIDE SEQUENCE</scope>
    <source>
        <strain evidence="1">Ctiu24</strain>
    </source>
</reference>
<sequence>MKTFSFDFNEKELAILRKVLGYRVLDLRMDELSSKRVGLSAKSIRKELLFTDSILTKLS</sequence>
<dbReference type="EMBL" id="BK014772">
    <property type="protein sequence ID" value="DAD75063.1"/>
    <property type="molecule type" value="Genomic_DNA"/>
</dbReference>
<name>A0A8S5LZ15_9VIRU</name>
<accession>A0A8S5LZ15</accession>